<proteinExistence type="predicted"/>
<keyword evidence="3" id="KW-1185">Reference proteome</keyword>
<dbReference type="Proteomes" id="UP001438707">
    <property type="component" value="Unassembled WGS sequence"/>
</dbReference>
<comment type="caution">
    <text evidence="2">The sequence shown here is derived from an EMBL/GenBank/DDBJ whole genome shotgun (WGS) entry which is preliminary data.</text>
</comment>
<name>A0AAW1SFP7_9CHLO</name>
<reference evidence="2 3" key="1">
    <citation type="journal article" date="2024" name="Nat. Commun.">
        <title>Phylogenomics reveals the evolutionary origins of lichenization in chlorophyte algae.</title>
        <authorList>
            <person name="Puginier C."/>
            <person name="Libourel C."/>
            <person name="Otte J."/>
            <person name="Skaloud P."/>
            <person name="Haon M."/>
            <person name="Grisel S."/>
            <person name="Petersen M."/>
            <person name="Berrin J.G."/>
            <person name="Delaux P.M."/>
            <person name="Dal Grande F."/>
            <person name="Keller J."/>
        </authorList>
    </citation>
    <scope>NUCLEOTIDE SEQUENCE [LARGE SCALE GENOMIC DNA]</scope>
    <source>
        <strain evidence="2 3">SAG 2145</strain>
    </source>
</reference>
<evidence type="ECO:0000313" key="2">
    <source>
        <dbReference type="EMBL" id="KAK9845093.1"/>
    </source>
</evidence>
<evidence type="ECO:0000256" key="1">
    <source>
        <dbReference type="SAM" id="MobiDB-lite"/>
    </source>
</evidence>
<feature type="region of interest" description="Disordered" evidence="1">
    <location>
        <begin position="242"/>
        <end position="318"/>
    </location>
</feature>
<evidence type="ECO:0000313" key="3">
    <source>
        <dbReference type="Proteomes" id="UP001438707"/>
    </source>
</evidence>
<dbReference type="AlphaFoldDB" id="A0AAW1SFP7"/>
<protein>
    <submittedName>
        <fullName evidence="2">Uncharacterized protein</fullName>
    </submittedName>
</protein>
<accession>A0AAW1SFP7</accession>
<feature type="compositionally biased region" description="Basic and acidic residues" evidence="1">
    <location>
        <begin position="242"/>
        <end position="311"/>
    </location>
</feature>
<organism evidence="2 3">
    <name type="scientific">Apatococcus lobatus</name>
    <dbReference type="NCBI Taxonomy" id="904363"/>
    <lineage>
        <taxon>Eukaryota</taxon>
        <taxon>Viridiplantae</taxon>
        <taxon>Chlorophyta</taxon>
        <taxon>core chlorophytes</taxon>
        <taxon>Trebouxiophyceae</taxon>
        <taxon>Chlorellales</taxon>
        <taxon>Chlorellaceae</taxon>
        <taxon>Apatococcus</taxon>
    </lineage>
</organism>
<dbReference type="EMBL" id="JALJOS010000001">
    <property type="protein sequence ID" value="KAK9845093.1"/>
    <property type="molecule type" value="Genomic_DNA"/>
</dbReference>
<gene>
    <name evidence="2" type="ORF">WJX74_010501</name>
</gene>
<sequence>MLRSMQDAHGHILPDDYLVSSDEGTPKYASPEERALLARYKALFSVPDGPRDMLTKEHDERGNPRPFLTTVEAGKRRAIPRYKYHKYTRYDDCLYEKHWDKGGELLHQKLCALYAQTPGNPFFSYGLHHIPIFNHDQAMARIRQHLPEEYKQLRAPVRSWMRIQKDLEDSAVMEKSVPAAKARGRARTNLIEKAKEARARLQAHYDHWGGAGGEGGGPMERALARKWKKVTLPSGKEELLWQPDKHTKGSVRVERQKRERVEAAERSEATEARRKQNQEGRLKARLVAEKKRQKDMTARWKAQDEASSKARAEKRKRK</sequence>